<dbReference type="CDD" id="cd07302">
    <property type="entry name" value="CHD"/>
    <property type="match status" value="1"/>
</dbReference>
<dbReference type="SUPFAM" id="SSF55781">
    <property type="entry name" value="GAF domain-like"/>
    <property type="match status" value="1"/>
</dbReference>
<reference evidence="3 4" key="1">
    <citation type="submission" date="2017-06" db="EMBL/GenBank/DDBJ databases">
        <title>Genome sequencing of cyanobaciteial culture collection at National Institute for Environmental Studies (NIES).</title>
        <authorList>
            <person name="Hirose Y."/>
            <person name="Shimura Y."/>
            <person name="Fujisawa T."/>
            <person name="Nakamura Y."/>
            <person name="Kawachi M."/>
        </authorList>
    </citation>
    <scope>NUCLEOTIDE SEQUENCE [LARGE SCALE GENOMIC DNA]</scope>
    <source>
        <strain evidence="3 4">NIES-2135</strain>
    </source>
</reference>
<dbReference type="SUPFAM" id="SSF55073">
    <property type="entry name" value="Nucleotide cyclase"/>
    <property type="match status" value="1"/>
</dbReference>
<dbReference type="InterPro" id="IPR001054">
    <property type="entry name" value="A/G_cyclase"/>
</dbReference>
<protein>
    <submittedName>
        <fullName evidence="3">Adenylate and Guanylate cyclase catalytic domain protein</fullName>
    </submittedName>
</protein>
<evidence type="ECO:0000313" key="3">
    <source>
        <dbReference type="EMBL" id="BAY55180.1"/>
    </source>
</evidence>
<dbReference type="PROSITE" id="PS50125">
    <property type="entry name" value="GUANYLATE_CYCLASE_2"/>
    <property type="match status" value="1"/>
</dbReference>
<dbReference type="InterPro" id="IPR029016">
    <property type="entry name" value="GAF-like_dom_sf"/>
</dbReference>
<dbReference type="InterPro" id="IPR029787">
    <property type="entry name" value="Nucleotide_cyclase"/>
</dbReference>
<gene>
    <name evidence="3" type="ORF">NIES2135_20020</name>
</gene>
<evidence type="ECO:0000313" key="4">
    <source>
        <dbReference type="Proteomes" id="UP000217895"/>
    </source>
</evidence>
<evidence type="ECO:0000259" key="2">
    <source>
        <dbReference type="PROSITE" id="PS50125"/>
    </source>
</evidence>
<dbReference type="AlphaFoldDB" id="A0A1Z4JEN2"/>
<dbReference type="SMART" id="SM00044">
    <property type="entry name" value="CYCc"/>
    <property type="match status" value="1"/>
</dbReference>
<sequence>MVPIRLKRLVAKSEVKEILARLQALSATSVSIQDREGQTIWGTPTESSKYPIQVDGELIGYVIGEATFASVLSYIAAREIEKKTLAQETLDRYKEVTLLHNLSEKMTANLEVEAVAALVLSEAKRSIQSDCGAVMLLKAAELEVITAFGNSPTQLQDGILEAVLEHQKSDIVNEVYSDARCNPEESKLHALIAAPLKVSDRTIGVMMLGSEQAITYTAADLKLLNTLASQAASALENALLHKQRLHQERVKSNLERYVPTQLVQAILDASGSFSLVPEYRQISVLFSDIRNFTQQCEQLPPTEMVEYLNTYFTHMVDEIFTHQGTVNKFVGDMIVALFGAPFEVSHHEACAIKSAIAMQQRIRTIPIDWIQKHFLTGIGISSGRVIVGNIGSPQHMDYTAIGDEVNVASRLQSVAKGGQILVNRNVYEAAKDCFSFREVGTLTVKGKTQTVDVFEVLY</sequence>
<dbReference type="Proteomes" id="UP000217895">
    <property type="component" value="Chromosome"/>
</dbReference>
<evidence type="ECO:0000256" key="1">
    <source>
        <dbReference type="ARBA" id="ARBA00005381"/>
    </source>
</evidence>
<dbReference type="PANTHER" id="PTHR43081:SF1">
    <property type="entry name" value="ADENYLATE CYCLASE, TERMINAL-DIFFERENTIATION SPECIFIC"/>
    <property type="match status" value="1"/>
</dbReference>
<dbReference type="Pfam" id="PF13185">
    <property type="entry name" value="GAF_2"/>
    <property type="match status" value="1"/>
</dbReference>
<dbReference type="PANTHER" id="PTHR43081">
    <property type="entry name" value="ADENYLATE CYCLASE, TERMINAL-DIFFERENTIATION SPECIFIC-RELATED"/>
    <property type="match status" value="1"/>
</dbReference>
<dbReference type="Gene3D" id="3.30.450.40">
    <property type="match status" value="1"/>
</dbReference>
<dbReference type="EMBL" id="AP018203">
    <property type="protein sequence ID" value="BAY55180.1"/>
    <property type="molecule type" value="Genomic_DNA"/>
</dbReference>
<dbReference type="GO" id="GO:0035556">
    <property type="term" value="P:intracellular signal transduction"/>
    <property type="evidence" value="ECO:0007669"/>
    <property type="project" value="InterPro"/>
</dbReference>
<name>A0A1Z4JEN2_LEPBY</name>
<dbReference type="Gene3D" id="3.30.70.1230">
    <property type="entry name" value="Nucleotide cyclase"/>
    <property type="match status" value="1"/>
</dbReference>
<dbReference type="Pfam" id="PF00211">
    <property type="entry name" value="Guanylate_cyc"/>
    <property type="match status" value="1"/>
</dbReference>
<dbReference type="InterPro" id="IPR003018">
    <property type="entry name" value="GAF"/>
</dbReference>
<accession>A0A1Z4JEN2</accession>
<organism evidence="3 4">
    <name type="scientific">Leptolyngbya boryana NIES-2135</name>
    <dbReference type="NCBI Taxonomy" id="1973484"/>
    <lineage>
        <taxon>Bacteria</taxon>
        <taxon>Bacillati</taxon>
        <taxon>Cyanobacteriota</taxon>
        <taxon>Cyanophyceae</taxon>
        <taxon>Leptolyngbyales</taxon>
        <taxon>Leptolyngbyaceae</taxon>
        <taxon>Leptolyngbya group</taxon>
        <taxon>Leptolyngbya</taxon>
    </lineage>
</organism>
<comment type="similarity">
    <text evidence="1">Belongs to the adenylyl cyclase class-3 family.</text>
</comment>
<dbReference type="InterPro" id="IPR050697">
    <property type="entry name" value="Adenylyl/Guanylyl_Cyclase_3/4"/>
</dbReference>
<proteinExistence type="inferred from homology"/>
<dbReference type="SMART" id="SM00065">
    <property type="entry name" value="GAF"/>
    <property type="match status" value="1"/>
</dbReference>
<keyword evidence="4" id="KW-1185">Reference proteome</keyword>
<dbReference type="GO" id="GO:0004016">
    <property type="term" value="F:adenylate cyclase activity"/>
    <property type="evidence" value="ECO:0007669"/>
    <property type="project" value="UniProtKB-ARBA"/>
</dbReference>
<dbReference type="GO" id="GO:0009190">
    <property type="term" value="P:cyclic nucleotide biosynthetic process"/>
    <property type="evidence" value="ECO:0007669"/>
    <property type="project" value="InterPro"/>
</dbReference>
<feature type="domain" description="Guanylate cyclase" evidence="2">
    <location>
        <begin position="283"/>
        <end position="412"/>
    </location>
</feature>